<dbReference type="SMART" id="SM00962">
    <property type="entry name" value="SRP54"/>
    <property type="match status" value="1"/>
</dbReference>
<dbReference type="InterPro" id="IPR003593">
    <property type="entry name" value="AAA+_ATPase"/>
</dbReference>
<comment type="subcellular location">
    <subcellularLocation>
        <location evidence="1">Cell membrane</location>
        <topology evidence="1">Peripheral membrane protein</topology>
        <orientation evidence="1">Cytoplasmic side</orientation>
    </subcellularLocation>
</comment>
<evidence type="ECO:0000256" key="4">
    <source>
        <dbReference type="ARBA" id="ARBA00022448"/>
    </source>
</evidence>
<dbReference type="InterPro" id="IPR027417">
    <property type="entry name" value="P-loop_NTPase"/>
</dbReference>
<dbReference type="OrthoDB" id="9778554at2"/>
<dbReference type="PANTHER" id="PTHR43134">
    <property type="entry name" value="SIGNAL RECOGNITION PARTICLE RECEPTOR SUBUNIT ALPHA"/>
    <property type="match status" value="1"/>
</dbReference>
<comment type="function">
    <text evidence="12">Necessary for flagellar biosynthesis. May be involved in translocation of the flagellum.</text>
</comment>
<reference evidence="16 17" key="1">
    <citation type="submission" date="2016-10" db="EMBL/GenBank/DDBJ databases">
        <title>Complete Genome Sequence of Peptococcaceae strain DCMF.</title>
        <authorList>
            <person name="Edwards R.J."/>
            <person name="Holland S.I."/>
            <person name="Deshpande N.P."/>
            <person name="Wong Y.K."/>
            <person name="Ertan H."/>
            <person name="Manefield M."/>
            <person name="Russell T.L."/>
            <person name="Lee M.J."/>
        </authorList>
    </citation>
    <scope>NUCLEOTIDE SEQUENCE [LARGE SCALE GENOMIC DNA]</scope>
    <source>
        <strain evidence="16 17">DCMF</strain>
    </source>
</reference>
<evidence type="ECO:0000256" key="12">
    <source>
        <dbReference type="ARBA" id="ARBA00025337"/>
    </source>
</evidence>
<evidence type="ECO:0000256" key="13">
    <source>
        <dbReference type="NCBIfam" id="TIGR03499"/>
    </source>
</evidence>
<dbReference type="AlphaFoldDB" id="A0A3G1KT95"/>
<sequence length="381" mass="42690">MKIKKYLVDSMSEAIRIIKQDLGLEAVIVSSRKVRQKGWLGFMKPRIWEVTAAIDKEKGTGAIERSPSDIFSKQDDIKREMAEIKTILKQFSLGQGRAKTSFSDAHLARWEECLLEAGIDAKLITALLHEIKVDSSQDQEKIDSSIYEEIRTRIYSLLTEIYRDGPRKRIFAFIGPTGVGKTTTIAKLGAQFALFHHKKIGIITIDTYRIGAVEQLKIYGDIIEVPVEVVMTPAELREAVDRNSDKDVILIDTSGRSYKNAMQLNVLKGFLDKIPEAEVFLVLSCTTKESDLIKNVENFARLRFSRFIFTKTDETSSLGSILNLTIKLKIPVDYITSGQNVPDDIELMHPGKLAGMVLGGEMSDGPGRKIKRHGSVSLQDI</sequence>
<keyword evidence="4" id="KW-0813">Transport</keyword>
<evidence type="ECO:0000256" key="7">
    <source>
        <dbReference type="ARBA" id="ARBA00022795"/>
    </source>
</evidence>
<evidence type="ECO:0000256" key="10">
    <source>
        <dbReference type="ARBA" id="ARBA00023136"/>
    </source>
</evidence>
<organism evidence="16 17">
    <name type="scientific">Formimonas warabiya</name>
    <dbReference type="NCBI Taxonomy" id="1761012"/>
    <lineage>
        <taxon>Bacteria</taxon>
        <taxon>Bacillati</taxon>
        <taxon>Bacillota</taxon>
        <taxon>Clostridia</taxon>
        <taxon>Eubacteriales</taxon>
        <taxon>Peptococcaceae</taxon>
        <taxon>Candidatus Formimonas</taxon>
    </lineage>
</organism>
<keyword evidence="16" id="KW-0966">Cell projection</keyword>
<dbReference type="FunFam" id="3.40.50.300:FF:000695">
    <property type="entry name" value="Flagellar biosynthesis regulator FlhF"/>
    <property type="match status" value="1"/>
</dbReference>
<feature type="domain" description="SRP54-type proteins GTP-binding" evidence="15">
    <location>
        <begin position="168"/>
        <end position="359"/>
    </location>
</feature>
<accession>A0A3G1KT95</accession>
<keyword evidence="9" id="KW-0342">GTP-binding</keyword>
<keyword evidence="7" id="KW-1005">Bacterial flagellum biogenesis</keyword>
<dbReference type="GO" id="GO:0005525">
    <property type="term" value="F:GTP binding"/>
    <property type="evidence" value="ECO:0007669"/>
    <property type="project" value="UniProtKB-UniRule"/>
</dbReference>
<evidence type="ECO:0000256" key="6">
    <source>
        <dbReference type="ARBA" id="ARBA00022741"/>
    </source>
</evidence>
<keyword evidence="11" id="KW-1006">Bacterial flagellum protein export</keyword>
<evidence type="ECO:0000256" key="11">
    <source>
        <dbReference type="ARBA" id="ARBA00023225"/>
    </source>
</evidence>
<evidence type="ECO:0000256" key="5">
    <source>
        <dbReference type="ARBA" id="ARBA00022475"/>
    </source>
</evidence>
<evidence type="ECO:0000256" key="9">
    <source>
        <dbReference type="ARBA" id="ARBA00023134"/>
    </source>
</evidence>
<proteinExistence type="inferred from homology"/>
<dbReference type="InterPro" id="IPR020006">
    <property type="entry name" value="FlhF"/>
</dbReference>
<dbReference type="CDD" id="cd17873">
    <property type="entry name" value="FlhF"/>
    <property type="match status" value="1"/>
</dbReference>
<dbReference type="GO" id="GO:0005047">
    <property type="term" value="F:signal recognition particle binding"/>
    <property type="evidence" value="ECO:0007669"/>
    <property type="project" value="TreeGrafter"/>
</dbReference>
<keyword evidence="5" id="KW-1003">Cell membrane</keyword>
<evidence type="ECO:0000313" key="16">
    <source>
        <dbReference type="EMBL" id="ATW25650.1"/>
    </source>
</evidence>
<dbReference type="GO" id="GO:0005886">
    <property type="term" value="C:plasma membrane"/>
    <property type="evidence" value="ECO:0007669"/>
    <property type="project" value="UniProtKB-SubCell"/>
</dbReference>
<dbReference type="GO" id="GO:0044781">
    <property type="term" value="P:bacterial-type flagellum organization"/>
    <property type="evidence" value="ECO:0007669"/>
    <property type="project" value="UniProtKB-UniRule"/>
</dbReference>
<dbReference type="Gene3D" id="1.20.120.1380">
    <property type="entry name" value="Flagellar FlhF biosynthesis protein, N domain"/>
    <property type="match status" value="1"/>
</dbReference>
<evidence type="ECO:0000259" key="14">
    <source>
        <dbReference type="SMART" id="SM00382"/>
    </source>
</evidence>
<keyword evidence="8" id="KW-0653">Protein transport</keyword>
<dbReference type="GO" id="GO:0015031">
    <property type="term" value="P:protein transport"/>
    <property type="evidence" value="ECO:0007669"/>
    <property type="project" value="UniProtKB-KW"/>
</dbReference>
<dbReference type="PANTHER" id="PTHR43134:SF3">
    <property type="entry name" value="FLAGELLAR BIOSYNTHESIS PROTEIN FLHF"/>
    <property type="match status" value="1"/>
</dbReference>
<comment type="similarity">
    <text evidence="2">Belongs to the GTP-binding SRP family.</text>
</comment>
<dbReference type="InterPro" id="IPR000897">
    <property type="entry name" value="SRP54_GTPase_dom"/>
</dbReference>
<keyword evidence="10" id="KW-0472">Membrane</keyword>
<dbReference type="RefSeq" id="WP_148134911.1">
    <property type="nucleotide sequence ID" value="NZ_CP017634.1"/>
</dbReference>
<evidence type="ECO:0000256" key="8">
    <source>
        <dbReference type="ARBA" id="ARBA00022927"/>
    </source>
</evidence>
<dbReference type="NCBIfam" id="TIGR03499">
    <property type="entry name" value="FlhF"/>
    <property type="match status" value="1"/>
</dbReference>
<evidence type="ECO:0000256" key="1">
    <source>
        <dbReference type="ARBA" id="ARBA00004413"/>
    </source>
</evidence>
<dbReference type="EMBL" id="CP017634">
    <property type="protein sequence ID" value="ATW25650.1"/>
    <property type="molecule type" value="Genomic_DNA"/>
</dbReference>
<dbReference type="GO" id="GO:0006614">
    <property type="term" value="P:SRP-dependent cotranslational protein targeting to membrane"/>
    <property type="evidence" value="ECO:0007669"/>
    <property type="project" value="UniProtKB-UniRule"/>
</dbReference>
<dbReference type="GO" id="GO:0003924">
    <property type="term" value="F:GTPase activity"/>
    <property type="evidence" value="ECO:0007669"/>
    <property type="project" value="UniProtKB-UniRule"/>
</dbReference>
<dbReference type="SMART" id="SM00382">
    <property type="entry name" value="AAA"/>
    <property type="match status" value="1"/>
</dbReference>
<gene>
    <name evidence="16" type="ORF">DCMF_13550</name>
</gene>
<dbReference type="Gene3D" id="3.40.50.300">
    <property type="entry name" value="P-loop containing nucleotide triphosphate hydrolases"/>
    <property type="match status" value="1"/>
</dbReference>
<dbReference type="Pfam" id="PF00448">
    <property type="entry name" value="SRP54"/>
    <property type="match status" value="1"/>
</dbReference>
<evidence type="ECO:0000259" key="15">
    <source>
        <dbReference type="SMART" id="SM00962"/>
    </source>
</evidence>
<evidence type="ECO:0000256" key="2">
    <source>
        <dbReference type="ARBA" id="ARBA00008531"/>
    </source>
</evidence>
<evidence type="ECO:0000256" key="3">
    <source>
        <dbReference type="ARBA" id="ARBA00014919"/>
    </source>
</evidence>
<keyword evidence="16" id="KW-0282">Flagellum</keyword>
<name>A0A3G1KT95_FORW1</name>
<feature type="domain" description="AAA+ ATPase" evidence="14">
    <location>
        <begin position="167"/>
        <end position="314"/>
    </location>
</feature>
<dbReference type="Proteomes" id="UP000323521">
    <property type="component" value="Chromosome"/>
</dbReference>
<keyword evidence="17" id="KW-1185">Reference proteome</keyword>
<keyword evidence="6" id="KW-0547">Nucleotide-binding</keyword>
<evidence type="ECO:0000313" key="17">
    <source>
        <dbReference type="Proteomes" id="UP000323521"/>
    </source>
</evidence>
<keyword evidence="16" id="KW-0969">Cilium</keyword>
<dbReference type="InterPro" id="IPR047040">
    <property type="entry name" value="FlhF__GTPase_dom"/>
</dbReference>
<protein>
    <recommendedName>
        <fullName evidence="3 13">Flagellar biosynthesis protein FlhF</fullName>
    </recommendedName>
</protein>
<dbReference type="SUPFAM" id="SSF52540">
    <property type="entry name" value="P-loop containing nucleoside triphosphate hydrolases"/>
    <property type="match status" value="1"/>
</dbReference>
<dbReference type="KEGG" id="fwa:DCMF_13550"/>